<proteinExistence type="predicted"/>
<dbReference type="RefSeq" id="XP_033650351.1">
    <property type="nucleotide sequence ID" value="XM_033793647.1"/>
</dbReference>
<gene>
    <name evidence="2" type="ORF">EI97DRAFT_196787</name>
</gene>
<accession>A0A6A6J8R2</accession>
<organism evidence="2 3">
    <name type="scientific">Westerdykella ornata</name>
    <dbReference type="NCBI Taxonomy" id="318751"/>
    <lineage>
        <taxon>Eukaryota</taxon>
        <taxon>Fungi</taxon>
        <taxon>Dikarya</taxon>
        <taxon>Ascomycota</taxon>
        <taxon>Pezizomycotina</taxon>
        <taxon>Dothideomycetes</taxon>
        <taxon>Pleosporomycetidae</taxon>
        <taxon>Pleosporales</taxon>
        <taxon>Sporormiaceae</taxon>
        <taxon>Westerdykella</taxon>
    </lineage>
</organism>
<evidence type="ECO:0000256" key="1">
    <source>
        <dbReference type="SAM" id="MobiDB-lite"/>
    </source>
</evidence>
<dbReference type="Proteomes" id="UP000800097">
    <property type="component" value="Unassembled WGS sequence"/>
</dbReference>
<dbReference type="EMBL" id="ML986516">
    <property type="protein sequence ID" value="KAF2272812.1"/>
    <property type="molecule type" value="Genomic_DNA"/>
</dbReference>
<dbReference type="OrthoDB" id="3724701at2759"/>
<feature type="compositionally biased region" description="Low complexity" evidence="1">
    <location>
        <begin position="1"/>
        <end position="23"/>
    </location>
</feature>
<reference evidence="2" key="1">
    <citation type="journal article" date="2020" name="Stud. Mycol.">
        <title>101 Dothideomycetes genomes: a test case for predicting lifestyles and emergence of pathogens.</title>
        <authorList>
            <person name="Haridas S."/>
            <person name="Albert R."/>
            <person name="Binder M."/>
            <person name="Bloem J."/>
            <person name="Labutti K."/>
            <person name="Salamov A."/>
            <person name="Andreopoulos B."/>
            <person name="Baker S."/>
            <person name="Barry K."/>
            <person name="Bills G."/>
            <person name="Bluhm B."/>
            <person name="Cannon C."/>
            <person name="Castanera R."/>
            <person name="Culley D."/>
            <person name="Daum C."/>
            <person name="Ezra D."/>
            <person name="Gonzalez J."/>
            <person name="Henrissat B."/>
            <person name="Kuo A."/>
            <person name="Liang C."/>
            <person name="Lipzen A."/>
            <person name="Lutzoni F."/>
            <person name="Magnuson J."/>
            <person name="Mondo S."/>
            <person name="Nolan M."/>
            <person name="Ohm R."/>
            <person name="Pangilinan J."/>
            <person name="Park H.-J."/>
            <person name="Ramirez L."/>
            <person name="Alfaro M."/>
            <person name="Sun H."/>
            <person name="Tritt A."/>
            <person name="Yoshinaga Y."/>
            <person name="Zwiers L.-H."/>
            <person name="Turgeon B."/>
            <person name="Goodwin S."/>
            <person name="Spatafora J."/>
            <person name="Crous P."/>
            <person name="Grigoriev I."/>
        </authorList>
    </citation>
    <scope>NUCLEOTIDE SEQUENCE</scope>
    <source>
        <strain evidence="2">CBS 379.55</strain>
    </source>
</reference>
<feature type="region of interest" description="Disordered" evidence="1">
    <location>
        <begin position="209"/>
        <end position="237"/>
    </location>
</feature>
<keyword evidence="3" id="KW-1185">Reference proteome</keyword>
<dbReference type="AlphaFoldDB" id="A0A6A6J8R2"/>
<feature type="region of interest" description="Disordered" evidence="1">
    <location>
        <begin position="1"/>
        <end position="26"/>
    </location>
</feature>
<dbReference type="GeneID" id="54546822"/>
<name>A0A6A6J8R2_WESOR</name>
<sequence length="391" mass="44975">MSSMSITTSSTLLPSPTPSTHISDASAYTSDSHESSWEKAHYLSLTLWDIEREFQKSYEAYEQWRSKTQRKQKRRSKWVVMSSFRTRKLEDKLAKVLRLGRAVRALLDKGIDEFGARFEQGDSTCNAILSSQLLRVQHEIRVPIEDCALARFSIPLPRDQLLTAAKGVRRTCLLALRDLYSRLQHPPTTTPFLPPPRFSVNFCPFARELQQQQQQDPKKSGGANDFPSRKVRRRGARYDEREACPHCAAHIAVTMHTGLPNYRRLLFQSHLLPSPPIPGPHGSRKSERQRNRQQATFACTSCYKTFEDSYGFLDHVFQRDIGSERSCLKRWSGSSSSTTTTPWQWQWQHWNQFVFESDDRALVDKCLRNCLKREATRAKGLKLANAKILEG</sequence>
<evidence type="ECO:0000313" key="2">
    <source>
        <dbReference type="EMBL" id="KAF2272812.1"/>
    </source>
</evidence>
<protein>
    <submittedName>
        <fullName evidence="2">Uncharacterized protein</fullName>
    </submittedName>
</protein>
<dbReference type="PANTHER" id="PTHR42354:SF1">
    <property type="entry name" value="C2H2-TYPE DOMAIN-CONTAINING PROTEIN"/>
    <property type="match status" value="1"/>
</dbReference>
<dbReference type="PANTHER" id="PTHR42354">
    <property type="entry name" value="C2H2-TYPE DOMAIN-CONTAINING PROTEIN"/>
    <property type="match status" value="1"/>
</dbReference>
<evidence type="ECO:0000313" key="3">
    <source>
        <dbReference type="Proteomes" id="UP000800097"/>
    </source>
</evidence>